<gene>
    <name evidence="1" type="ORF">SCHPADRAFT_892478</name>
</gene>
<dbReference type="InParanoid" id="A0A0H2REL3"/>
<accession>A0A0H2REL3</accession>
<dbReference type="Proteomes" id="UP000053477">
    <property type="component" value="Unassembled WGS sequence"/>
</dbReference>
<reference evidence="1 2" key="1">
    <citation type="submission" date="2015-04" db="EMBL/GenBank/DDBJ databases">
        <title>Complete genome sequence of Schizopora paradoxa KUC8140, a cosmopolitan wood degrader in East Asia.</title>
        <authorList>
            <consortium name="DOE Joint Genome Institute"/>
            <person name="Min B."/>
            <person name="Park H."/>
            <person name="Jang Y."/>
            <person name="Kim J.-J."/>
            <person name="Kim K.H."/>
            <person name="Pangilinan J."/>
            <person name="Lipzen A."/>
            <person name="Riley R."/>
            <person name="Grigoriev I.V."/>
            <person name="Spatafora J.W."/>
            <person name="Choi I.-G."/>
        </authorList>
    </citation>
    <scope>NUCLEOTIDE SEQUENCE [LARGE SCALE GENOMIC DNA]</scope>
    <source>
        <strain evidence="1 2">KUC8140</strain>
    </source>
</reference>
<protein>
    <submittedName>
        <fullName evidence="1">Uncharacterized protein</fullName>
    </submittedName>
</protein>
<sequence>MPNYDYNPNSVYKFTVMVESHMGFSDSLGSKLSKEDMIKRIKSGLFEKTKGNSDGSDASRYRSTEPHLVFIISTIKLASHELTRAPEDALITTEGKVHFLEGGITVETKRFRFLVRCVGKNIYGPELEVRSEWDIFLMCTGAIHYVASLTVK</sequence>
<evidence type="ECO:0000313" key="1">
    <source>
        <dbReference type="EMBL" id="KLO10269.1"/>
    </source>
</evidence>
<keyword evidence="2" id="KW-1185">Reference proteome</keyword>
<name>A0A0H2REL3_9AGAM</name>
<dbReference type="AlphaFoldDB" id="A0A0H2REL3"/>
<organism evidence="1 2">
    <name type="scientific">Schizopora paradoxa</name>
    <dbReference type="NCBI Taxonomy" id="27342"/>
    <lineage>
        <taxon>Eukaryota</taxon>
        <taxon>Fungi</taxon>
        <taxon>Dikarya</taxon>
        <taxon>Basidiomycota</taxon>
        <taxon>Agaricomycotina</taxon>
        <taxon>Agaricomycetes</taxon>
        <taxon>Hymenochaetales</taxon>
        <taxon>Schizoporaceae</taxon>
        <taxon>Schizopora</taxon>
    </lineage>
</organism>
<proteinExistence type="predicted"/>
<dbReference type="EMBL" id="KQ086031">
    <property type="protein sequence ID" value="KLO10269.1"/>
    <property type="molecule type" value="Genomic_DNA"/>
</dbReference>
<evidence type="ECO:0000313" key="2">
    <source>
        <dbReference type="Proteomes" id="UP000053477"/>
    </source>
</evidence>